<reference evidence="6" key="1">
    <citation type="submission" date="2009-05" db="EMBL/GenBank/DDBJ databases">
        <title>Complete sequence of Tolumonas auensis DSM 9187.</title>
        <authorList>
            <consortium name="US DOE Joint Genome Institute"/>
            <person name="Lucas S."/>
            <person name="Copeland A."/>
            <person name="Lapidus A."/>
            <person name="Glavina del Rio T."/>
            <person name="Tice H."/>
            <person name="Bruce D."/>
            <person name="Goodwin L."/>
            <person name="Pitluck S."/>
            <person name="Chertkov O."/>
            <person name="Brettin T."/>
            <person name="Detter J.C."/>
            <person name="Han C."/>
            <person name="Larimer F."/>
            <person name="Land M."/>
            <person name="Hauser L."/>
            <person name="Kyrpides N."/>
            <person name="Mikhailova N."/>
            <person name="Spring S."/>
            <person name="Beller H."/>
        </authorList>
    </citation>
    <scope>NUCLEOTIDE SEQUENCE [LARGE SCALE GENOMIC DNA]</scope>
    <source>
        <strain evidence="6">DSM 9187 / TA4</strain>
    </source>
</reference>
<evidence type="ECO:0000256" key="1">
    <source>
        <dbReference type="ARBA" id="ARBA00022468"/>
    </source>
</evidence>
<dbReference type="OrthoDB" id="5677577at2"/>
<dbReference type="AlphaFoldDB" id="C4L9G7"/>
<dbReference type="Pfam" id="PF04220">
    <property type="entry name" value="YihI"/>
    <property type="match status" value="1"/>
</dbReference>
<dbReference type="EMBL" id="CP001616">
    <property type="protein sequence ID" value="ACQ92066.1"/>
    <property type="molecule type" value="Genomic_DNA"/>
</dbReference>
<evidence type="ECO:0000256" key="3">
    <source>
        <dbReference type="HAMAP-Rule" id="MF_01058"/>
    </source>
</evidence>
<keyword evidence="1 3" id="KW-0343">GTPase activation</keyword>
<dbReference type="STRING" id="595494.Tola_0437"/>
<proteinExistence type="inferred from homology"/>
<dbReference type="Proteomes" id="UP000009073">
    <property type="component" value="Chromosome"/>
</dbReference>
<sequence length="190" mass="21625">MATKPEKSAGNAKRPDNKKKKPAFSAQEAREQKKQAKRKGLRPGARNSAETQEQKNQSVKNKDARVGSRKPVALVAEAPVAVVKAPKPAAPKAEPQMPPEQQLAKWERELEKLENDDRLNALLDKLELEQPISEEDQEWLDKKLARHQELLKLLGLNEEEKVASDPDELLQRFIESDFDPNQFDSRYKED</sequence>
<dbReference type="GO" id="GO:0005096">
    <property type="term" value="F:GTPase activator activity"/>
    <property type="evidence" value="ECO:0007669"/>
    <property type="project" value="UniProtKB-KW"/>
</dbReference>
<evidence type="ECO:0000256" key="4">
    <source>
        <dbReference type="SAM" id="MobiDB-lite"/>
    </source>
</evidence>
<protein>
    <recommendedName>
        <fullName evidence="3">Der GTPase-activating protein YihI</fullName>
    </recommendedName>
</protein>
<organism evidence="5 6">
    <name type="scientific">Tolumonas auensis (strain DSM 9187 / NBRC 110442 / TA 4)</name>
    <dbReference type="NCBI Taxonomy" id="595494"/>
    <lineage>
        <taxon>Bacteria</taxon>
        <taxon>Pseudomonadati</taxon>
        <taxon>Pseudomonadota</taxon>
        <taxon>Gammaproteobacteria</taxon>
        <taxon>Aeromonadales</taxon>
        <taxon>Aeromonadaceae</taxon>
        <taxon>Tolumonas</taxon>
    </lineage>
</organism>
<feature type="compositionally biased region" description="Polar residues" evidence="4">
    <location>
        <begin position="48"/>
        <end position="59"/>
    </location>
</feature>
<evidence type="ECO:0000256" key="2">
    <source>
        <dbReference type="ARBA" id="ARBA00022517"/>
    </source>
</evidence>
<dbReference type="NCBIfam" id="NF003560">
    <property type="entry name" value="PRK05244.1-1"/>
    <property type="match status" value="1"/>
</dbReference>
<dbReference type="eggNOG" id="COG3078">
    <property type="taxonomic scope" value="Bacteria"/>
</dbReference>
<reference evidence="5 6" key="2">
    <citation type="journal article" date="2011" name="Stand. Genomic Sci.">
        <title>Complete genome sequence of Tolumonas auensis type strain (TA 4).</title>
        <authorList>
            <person name="Chertkov O."/>
            <person name="Copeland A."/>
            <person name="Lucas S."/>
            <person name="Lapidus A."/>
            <person name="Berry K.W."/>
            <person name="Detter J.C."/>
            <person name="Del Rio T.G."/>
            <person name="Hammon N."/>
            <person name="Dalin E."/>
            <person name="Tice H."/>
            <person name="Pitluck S."/>
            <person name="Richardson P."/>
            <person name="Bruce D."/>
            <person name="Goodwin L."/>
            <person name="Han C."/>
            <person name="Tapia R."/>
            <person name="Saunders E."/>
            <person name="Schmutz J."/>
            <person name="Brettin T."/>
            <person name="Larimer F."/>
            <person name="Land M."/>
            <person name="Hauser L."/>
            <person name="Spring S."/>
            <person name="Rohde M."/>
            <person name="Kyrpides N.C."/>
            <person name="Ivanova N."/>
            <person name="Goker M."/>
            <person name="Beller H.R."/>
            <person name="Klenk H.P."/>
            <person name="Woyke T."/>
        </authorList>
    </citation>
    <scope>NUCLEOTIDE SEQUENCE [LARGE SCALE GENOMIC DNA]</scope>
    <source>
        <strain evidence="6">DSM 9187 / TA4</strain>
    </source>
</reference>
<feature type="region of interest" description="Disordered" evidence="4">
    <location>
        <begin position="1"/>
        <end position="81"/>
    </location>
</feature>
<accession>C4L9G7</accession>
<evidence type="ECO:0000313" key="6">
    <source>
        <dbReference type="Proteomes" id="UP000009073"/>
    </source>
</evidence>
<feature type="compositionally biased region" description="Low complexity" evidence="4">
    <location>
        <begin position="71"/>
        <end position="81"/>
    </location>
</feature>
<evidence type="ECO:0000313" key="5">
    <source>
        <dbReference type="EMBL" id="ACQ92066.1"/>
    </source>
</evidence>
<gene>
    <name evidence="3" type="primary">yihI</name>
    <name evidence="5" type="ordered locus">Tola_0437</name>
</gene>
<comment type="subunit">
    <text evidence="3">Interacts with Der.</text>
</comment>
<comment type="function">
    <text evidence="3">A GTPase-activating protein (GAP) that modifies Der/EngA GTPase function. May play a role in ribosome biogenesis.</text>
</comment>
<dbReference type="HOGENOM" id="CLU_094104_2_0_6"/>
<comment type="similarity">
    <text evidence="3">Belongs to the YihI family.</text>
</comment>
<keyword evidence="2 3" id="KW-0690">Ribosome biogenesis</keyword>
<dbReference type="RefSeq" id="WP_012728665.1">
    <property type="nucleotide sequence ID" value="NC_012691.1"/>
</dbReference>
<dbReference type="InterPro" id="IPR007336">
    <property type="entry name" value="YihI"/>
</dbReference>
<keyword evidence="6" id="KW-1185">Reference proteome</keyword>
<dbReference type="HAMAP" id="MF_01058">
    <property type="entry name" value="GAP_YihI"/>
    <property type="match status" value="1"/>
</dbReference>
<name>C4L9G7_TOLAT</name>
<dbReference type="KEGG" id="tau:Tola_0437"/>
<dbReference type="GO" id="GO:0042254">
    <property type="term" value="P:ribosome biogenesis"/>
    <property type="evidence" value="ECO:0007669"/>
    <property type="project" value="UniProtKB-KW"/>
</dbReference>